<evidence type="ECO:0000256" key="1">
    <source>
        <dbReference type="ARBA" id="ARBA00004651"/>
    </source>
</evidence>
<dbReference type="InterPro" id="IPR019264">
    <property type="entry name" value="DUF2179"/>
</dbReference>
<feature type="transmembrane region" description="Helical" evidence="6">
    <location>
        <begin position="6"/>
        <end position="33"/>
    </location>
</feature>
<keyword evidence="3 6" id="KW-0812">Transmembrane</keyword>
<dbReference type="Proteomes" id="UP000789359">
    <property type="component" value="Unassembled WGS sequence"/>
</dbReference>
<keyword evidence="4 6" id="KW-1133">Transmembrane helix</keyword>
<accession>A0ABN7KA17</accession>
<evidence type="ECO:0000259" key="8">
    <source>
        <dbReference type="Pfam" id="PF18955"/>
    </source>
</evidence>
<dbReference type="InterPro" id="IPR022930">
    <property type="entry name" value="UPF0316"/>
</dbReference>
<evidence type="ECO:0000256" key="4">
    <source>
        <dbReference type="ARBA" id="ARBA00022989"/>
    </source>
</evidence>
<dbReference type="Pfam" id="PF10035">
    <property type="entry name" value="DUF2179"/>
    <property type="match status" value="1"/>
</dbReference>
<feature type="transmembrane region" description="Helical" evidence="6">
    <location>
        <begin position="67"/>
        <end position="87"/>
    </location>
</feature>
<evidence type="ECO:0000256" key="6">
    <source>
        <dbReference type="HAMAP-Rule" id="MF_01515"/>
    </source>
</evidence>
<evidence type="ECO:0000313" key="10">
    <source>
        <dbReference type="Proteomes" id="UP000789359"/>
    </source>
</evidence>
<dbReference type="PANTHER" id="PTHR40060">
    <property type="entry name" value="UPF0316 PROTEIN YEBE"/>
    <property type="match status" value="1"/>
</dbReference>
<dbReference type="Pfam" id="PF18955">
    <property type="entry name" value="DUF5698"/>
    <property type="match status" value="1"/>
</dbReference>
<gene>
    <name evidence="9" type="ORF">LMG8286_01774</name>
</gene>
<dbReference type="CDD" id="cd16381">
    <property type="entry name" value="YitT_C_like_1"/>
    <property type="match status" value="1"/>
</dbReference>
<feature type="transmembrane region" description="Helical" evidence="6">
    <location>
        <begin position="40"/>
        <end position="61"/>
    </location>
</feature>
<name>A0ABN7KA17_9BACT</name>
<keyword evidence="10" id="KW-1185">Reference proteome</keyword>
<evidence type="ECO:0000313" key="9">
    <source>
        <dbReference type="EMBL" id="CAD7289344.1"/>
    </source>
</evidence>
<comment type="caution">
    <text evidence="9">The sequence shown here is derived from an EMBL/GenBank/DDBJ whole genome shotgun (WGS) entry which is preliminary data.</text>
</comment>
<dbReference type="EMBL" id="CAJHOE010000008">
    <property type="protein sequence ID" value="CAD7289344.1"/>
    <property type="molecule type" value="Genomic_DNA"/>
</dbReference>
<feature type="domain" description="DUF2179" evidence="7">
    <location>
        <begin position="120"/>
        <end position="168"/>
    </location>
</feature>
<evidence type="ECO:0000256" key="2">
    <source>
        <dbReference type="ARBA" id="ARBA00022475"/>
    </source>
</evidence>
<comment type="similarity">
    <text evidence="6">Belongs to the UPF0316 family.</text>
</comment>
<dbReference type="PANTHER" id="PTHR40060:SF1">
    <property type="entry name" value="UPF0316 PROTEIN YEBE"/>
    <property type="match status" value="1"/>
</dbReference>
<reference evidence="9 10" key="1">
    <citation type="submission" date="2020-11" db="EMBL/GenBank/DDBJ databases">
        <authorList>
            <person name="Peeters C."/>
        </authorList>
    </citation>
    <scope>NUCLEOTIDE SEQUENCE [LARGE SCALE GENOMIC DNA]</scope>
    <source>
        <strain evidence="9 10">LMG 8286</strain>
    </source>
</reference>
<organism evidence="9 10">
    <name type="scientific">Campylobacter suis</name>
    <dbReference type="NCBI Taxonomy" id="2790657"/>
    <lineage>
        <taxon>Bacteria</taxon>
        <taxon>Pseudomonadati</taxon>
        <taxon>Campylobacterota</taxon>
        <taxon>Epsilonproteobacteria</taxon>
        <taxon>Campylobacterales</taxon>
        <taxon>Campylobacteraceae</taxon>
        <taxon>Campylobacter</taxon>
    </lineage>
</organism>
<dbReference type="InterPro" id="IPR044035">
    <property type="entry name" value="DUF5698"/>
</dbReference>
<feature type="domain" description="DUF5698" evidence="8">
    <location>
        <begin position="28"/>
        <end position="85"/>
    </location>
</feature>
<protein>
    <recommendedName>
        <fullName evidence="6">UPF0316 protein LMG8286_01774</fullName>
    </recommendedName>
</protein>
<proteinExistence type="inferred from homology"/>
<keyword evidence="5 6" id="KW-0472">Membrane</keyword>
<evidence type="ECO:0000256" key="5">
    <source>
        <dbReference type="ARBA" id="ARBA00023136"/>
    </source>
</evidence>
<dbReference type="NCBIfam" id="NF003191">
    <property type="entry name" value="PRK04164.1-2"/>
    <property type="match status" value="1"/>
</dbReference>
<keyword evidence="2 6" id="KW-1003">Cell membrane</keyword>
<dbReference type="HAMAP" id="MF_01515">
    <property type="entry name" value="UPF0316"/>
    <property type="match status" value="1"/>
</dbReference>
<evidence type="ECO:0000259" key="7">
    <source>
        <dbReference type="Pfam" id="PF10035"/>
    </source>
</evidence>
<evidence type="ECO:0000256" key="3">
    <source>
        <dbReference type="ARBA" id="ARBA00022692"/>
    </source>
</evidence>
<dbReference type="RefSeq" id="WP_230057506.1">
    <property type="nucleotide sequence ID" value="NZ_CAJHOE010000008.1"/>
</dbReference>
<sequence>MQSNEIFTLIGIPALICLARITDVTLGTIRIIFVSKGQKYLAPILGFFEIMVWLVAITQVMQHLDHWQNYIAYALGFALGNFLGIWLENKLALGNVMVNIVTKTDANILAKILRDCGYWVTQTDAVGNDGNVSILVTIIKRSDVSKIIPIIKKHNPWAVYSVSDMRYVNTSAASMPVTYDIKQKNILKIKEDETK</sequence>
<comment type="subcellular location">
    <subcellularLocation>
        <location evidence="1 6">Cell membrane</location>
        <topology evidence="1 6">Multi-pass membrane protein</topology>
    </subcellularLocation>
</comment>